<dbReference type="EMBL" id="JBFNXQ010000062">
    <property type="protein sequence ID" value="MEX5720201.1"/>
    <property type="molecule type" value="Genomic_DNA"/>
</dbReference>
<name>A0ABV3XKF1_9ACTN</name>
<dbReference type="Proteomes" id="UP001560045">
    <property type="component" value="Unassembled WGS sequence"/>
</dbReference>
<feature type="region of interest" description="Disordered" evidence="1">
    <location>
        <begin position="227"/>
        <end position="274"/>
    </location>
</feature>
<comment type="caution">
    <text evidence="2">The sequence shown here is derived from an EMBL/GenBank/DDBJ whole genome shotgun (WGS) entry which is preliminary data.</text>
</comment>
<keyword evidence="3" id="KW-1185">Reference proteome</keyword>
<evidence type="ECO:0000256" key="1">
    <source>
        <dbReference type="SAM" id="MobiDB-lite"/>
    </source>
</evidence>
<gene>
    <name evidence="2" type="ORF">ABQ292_17715</name>
</gene>
<feature type="compositionally biased region" description="Basic and acidic residues" evidence="1">
    <location>
        <begin position="232"/>
        <end position="250"/>
    </location>
</feature>
<sequence length="274" mass="29387">MSTELLWAVTDGPTGTHAVTVPEDRWAARRLQQHDDLWCARQAGGCGGRLVLRTGAGARPHLEHDGAVACAFTAAGGTGVLADRAYEHLRYQHVLTAWLSGQGHRPQVGETRHRDGSTDLHLAVGDAGQALEVALAPLPDVAWRRRDDRLRARFPHVTWLFGPAADTAADTEAAVRGVSLVLRRHGADLTVGVRDVAGGTRWVRLSACSLTADGLSVPGTDDARTLHARRRADREESARLRARQATREPGEGGGGRRPAGRPWAALLPPLPFPG</sequence>
<reference evidence="2 3" key="1">
    <citation type="submission" date="2024-06" db="EMBL/GenBank/DDBJ databases">
        <title>Draft genome sequence of Geodermatophilus badlandi, a novel member of the Geodermatophilaceae isolated from badland sedimentary rocks in the Red desert, Wyoming, USA.</title>
        <authorList>
            <person name="Ben Tekaya S."/>
            <person name="Nouioui I."/>
            <person name="Flores G.M."/>
            <person name="Shaal M.N."/>
            <person name="Bredoire F."/>
            <person name="Basile F."/>
            <person name="Van Diepen L."/>
            <person name="Ward N.L."/>
        </authorList>
    </citation>
    <scope>NUCLEOTIDE SEQUENCE [LARGE SCALE GENOMIC DNA]</scope>
    <source>
        <strain evidence="2 3">WL48A</strain>
    </source>
</reference>
<protein>
    <submittedName>
        <fullName evidence="2">Uncharacterized protein</fullName>
    </submittedName>
</protein>
<organism evidence="2 3">
    <name type="scientific">Geodermatophilus maliterrae</name>
    <dbReference type="NCBI Taxonomy" id="3162531"/>
    <lineage>
        <taxon>Bacteria</taxon>
        <taxon>Bacillati</taxon>
        <taxon>Actinomycetota</taxon>
        <taxon>Actinomycetes</taxon>
        <taxon>Geodermatophilales</taxon>
        <taxon>Geodermatophilaceae</taxon>
        <taxon>Geodermatophilus</taxon>
    </lineage>
</organism>
<evidence type="ECO:0000313" key="2">
    <source>
        <dbReference type="EMBL" id="MEX5720201.1"/>
    </source>
</evidence>
<evidence type="ECO:0000313" key="3">
    <source>
        <dbReference type="Proteomes" id="UP001560045"/>
    </source>
</evidence>
<accession>A0ABV3XKF1</accession>
<proteinExistence type="predicted"/>
<dbReference type="RefSeq" id="WP_369208795.1">
    <property type="nucleotide sequence ID" value="NZ_JBFNXQ010000062.1"/>
</dbReference>